<sequence>MDAGITCVFDGVFLGESGWDWVAMFEHVFVDLFVGVFIDLFFPDYAVFGEVSPAEMPGFSCYIFRGELTFRAGDRGWRWVEIGDIPEENIVGIGIICAICEMMNGGIE</sequence>
<reference evidence="1" key="1">
    <citation type="submission" date="2020-05" db="EMBL/GenBank/DDBJ databases">
        <authorList>
            <person name="Chiriac C."/>
            <person name="Salcher M."/>
            <person name="Ghai R."/>
            <person name="Kavagutti S V."/>
        </authorList>
    </citation>
    <scope>NUCLEOTIDE SEQUENCE</scope>
</reference>
<evidence type="ECO:0000313" key="1">
    <source>
        <dbReference type="EMBL" id="CAB4573561.1"/>
    </source>
</evidence>
<dbReference type="AlphaFoldDB" id="A0A6J6EB25"/>
<gene>
    <name evidence="1" type="ORF">UFOPK1726_00435</name>
</gene>
<proteinExistence type="predicted"/>
<dbReference type="EMBL" id="CAEZTT010000035">
    <property type="protein sequence ID" value="CAB4573561.1"/>
    <property type="molecule type" value="Genomic_DNA"/>
</dbReference>
<protein>
    <submittedName>
        <fullName evidence="1">Unannotated protein</fullName>
    </submittedName>
</protein>
<organism evidence="1">
    <name type="scientific">freshwater metagenome</name>
    <dbReference type="NCBI Taxonomy" id="449393"/>
    <lineage>
        <taxon>unclassified sequences</taxon>
        <taxon>metagenomes</taxon>
        <taxon>ecological metagenomes</taxon>
    </lineage>
</organism>
<accession>A0A6J6EB25</accession>
<name>A0A6J6EB25_9ZZZZ</name>